<dbReference type="Gene3D" id="2.60.40.1240">
    <property type="match status" value="1"/>
</dbReference>
<keyword evidence="5" id="KW-1185">Reference proteome</keyword>
<gene>
    <name evidence="4" type="ORF">GCM10023196_079390</name>
</gene>
<proteinExistence type="predicted"/>
<dbReference type="InterPro" id="IPR029051">
    <property type="entry name" value="DUF4352"/>
</dbReference>
<evidence type="ECO:0000313" key="4">
    <source>
        <dbReference type="EMBL" id="GAA4635116.1"/>
    </source>
</evidence>
<organism evidence="4 5">
    <name type="scientific">Actinoallomurus vinaceus</name>
    <dbReference type="NCBI Taxonomy" id="1080074"/>
    <lineage>
        <taxon>Bacteria</taxon>
        <taxon>Bacillati</taxon>
        <taxon>Actinomycetota</taxon>
        <taxon>Actinomycetes</taxon>
        <taxon>Streptosporangiales</taxon>
        <taxon>Thermomonosporaceae</taxon>
        <taxon>Actinoallomurus</taxon>
    </lineage>
</organism>
<evidence type="ECO:0000256" key="2">
    <source>
        <dbReference type="SAM" id="SignalP"/>
    </source>
</evidence>
<dbReference type="InterPro" id="IPR029050">
    <property type="entry name" value="Immunoprotect_excell_Ig-like"/>
</dbReference>
<feature type="chain" id="PRO_5046771587" description="DUF4352 domain-containing protein" evidence="2">
    <location>
        <begin position="24"/>
        <end position="182"/>
    </location>
</feature>
<reference evidence="5" key="1">
    <citation type="journal article" date="2019" name="Int. J. Syst. Evol. Microbiol.">
        <title>The Global Catalogue of Microorganisms (GCM) 10K type strain sequencing project: providing services to taxonomists for standard genome sequencing and annotation.</title>
        <authorList>
            <consortium name="The Broad Institute Genomics Platform"/>
            <consortium name="The Broad Institute Genome Sequencing Center for Infectious Disease"/>
            <person name="Wu L."/>
            <person name="Ma J."/>
        </authorList>
    </citation>
    <scope>NUCLEOTIDE SEQUENCE [LARGE SCALE GENOMIC DNA]</scope>
    <source>
        <strain evidence="5">JCM 17939</strain>
    </source>
</reference>
<dbReference type="RefSeq" id="WP_345438083.1">
    <property type="nucleotide sequence ID" value="NZ_BAABHK010000014.1"/>
</dbReference>
<keyword evidence="1 2" id="KW-0732">Signal</keyword>
<name>A0ABP8UPR7_9ACTN</name>
<evidence type="ECO:0000259" key="3">
    <source>
        <dbReference type="Pfam" id="PF11611"/>
    </source>
</evidence>
<evidence type="ECO:0000256" key="1">
    <source>
        <dbReference type="ARBA" id="ARBA00022729"/>
    </source>
</evidence>
<accession>A0ABP8UPR7</accession>
<protein>
    <recommendedName>
        <fullName evidence="3">DUF4352 domain-containing protein</fullName>
    </recommendedName>
</protein>
<dbReference type="Pfam" id="PF11611">
    <property type="entry name" value="DUF4352"/>
    <property type="match status" value="1"/>
</dbReference>
<dbReference type="EMBL" id="BAABHK010000014">
    <property type="protein sequence ID" value="GAA4635116.1"/>
    <property type="molecule type" value="Genomic_DNA"/>
</dbReference>
<dbReference type="Proteomes" id="UP001501442">
    <property type="component" value="Unassembled WGS sequence"/>
</dbReference>
<dbReference type="PROSITE" id="PS51257">
    <property type="entry name" value="PROKAR_LIPOPROTEIN"/>
    <property type="match status" value="1"/>
</dbReference>
<feature type="domain" description="DUF4352" evidence="3">
    <location>
        <begin position="63"/>
        <end position="168"/>
    </location>
</feature>
<sequence>MRRLILAAGAAALLAGCGNPAQTAKDSQSPTPSPGIRIQQVKVGQAVTLSGADDSGGAGRLRLTVKVKQIVSTATGHGAFQQPRKGERFVAVRFVLKNVGDAAYDDSPTYGAEVVDGAGRTYDPTVATVTAGPGFPKVVKLQQGQARSGFIVFAVPKKAAVVSVQYALNAGFAADRAEWRAN</sequence>
<comment type="caution">
    <text evidence="4">The sequence shown here is derived from an EMBL/GenBank/DDBJ whole genome shotgun (WGS) entry which is preliminary data.</text>
</comment>
<feature type="signal peptide" evidence="2">
    <location>
        <begin position="1"/>
        <end position="23"/>
    </location>
</feature>
<evidence type="ECO:0000313" key="5">
    <source>
        <dbReference type="Proteomes" id="UP001501442"/>
    </source>
</evidence>